<dbReference type="STRING" id="1603606.DSOUD_2352"/>
<evidence type="ECO:0000313" key="3">
    <source>
        <dbReference type="EMBL" id="ALC17113.1"/>
    </source>
</evidence>
<dbReference type="InterPro" id="IPR001434">
    <property type="entry name" value="OmcB-like_DUF11"/>
</dbReference>
<dbReference type="NCBIfam" id="TIGR01451">
    <property type="entry name" value="B_ant_repeat"/>
    <property type="match status" value="8"/>
</dbReference>
<dbReference type="Pfam" id="PF01345">
    <property type="entry name" value="DUF11"/>
    <property type="match status" value="7"/>
</dbReference>
<sequence length="1678" mass="171991">MKTFFLAIQNCTRTLCRCLLATLLVLTCAAPVMAWPLDGEWIPLTRNGAILQDPTGDASKSIDIVSTPTDAPVYFHNDGVYLNFRIRLNGDPRQGSGLQSSGWGIELDIDQDADDYEWLIMCSGLPSAEGVFLERNTVQGTIGEPSDAAEQFVAQYPLTGYFQVSVANTFSSGDADYFLDFKLPYAVFKGATGMTDGTAIRFIGGTSNNAQKLNATGSDLIGSTGNITLYDGLGDYFTPSGLLPATGSNGQVDFVKSLAGNEEATVITVGQTVYVRVTDADQTPSFNPGQTVVVTLVTSGGDTEVITLTATGVAGKFTGTLPSASAAGGRTSRDNTLQILAGESVMATYLDILTAAGAATPPVVRTDLLQVTATGTDIRVTKSASTLAPVAGQTLTFTLTASNLGQVNASGVQVTDLLPTGLTFVAAAGSGSYTSANGLWSIGALDAGTTAALTLTVTVDIGVSGVLTNTASLTALSPTDVVPANNSASVTLTVGGADLALSKSVSKAIVTSGENVVFNLSLRNYGPLEATNVVIRDLLPAGLTYVSHSGSGSYLPGSGDWTLASVPAGTITTLAITATVTGAAGSSHVNTATVLSSSRPDPVASNNAASATVTIGTVDLAVSITVSNSTPAVGDVVTYTVRVTNNGPSTASTIQLRARLDQISFFPISGVPEFGTYNTGTGLWNFASLASGQTATLTVTATVFSTASLKTITTVATLRGVTPADSMDANNEAKVDIAVGGTDLMLAKTANNLTPGVGGQFEYILTLTNLGPRQATGISVQDVLPPEVAYKADSVAITPVAAGNISGSFSKTSGVWSGISLNNGASATLTLTVQVNNGTAGNLVTNNAFITAATQPDPNQVNNIASVQVAITGTDLAITKTVSNANPIIGANFTYTLTVTNNGPRNATNVFMRDILPPELEFVSAAGTGVYNHLPGDLRDGLWESATPGTGLSINTGASITMTITARVRAGSSKLVINNTATIFSADQGDVIPGNNTASVNIFVNTVDLAVTKIVSDPAPAQNTLFTYTVSVLNNGPNLATNVAIEDFQPAGVTFIGSSATTGTFALGRWQIPTLAVGATATLQITAQTDPGTAGTTIANTASLVALDQVDTDSANNSASVNLIPTLAGDLSTSTKSVTDLNGGDVESGDTLRYTITLIETLGKAAQNVRVTDTIPANATSFTVTGTGGGTNASTYAGSGANGTGFLDITGLSVPAGGSLAITFTVVVTGANGTTIDNTADISNPGGTGGTAIAPTVTIAASTLPVTGTKQLYLGAPDSENFPTIPQALSRIPLTAYPAPIRVRIRRQDTPVRWDLTPVLQTALTLNANSAVVLQMADDSATLRNLQLTLSYNAGAGPVVLSQQYFTNLNIANVLPAVYTFNLATPAVTIPVGSVLSLTIDNDLGALTGEQIYIFPYAAFTGTPDTSRVELNSATVINVDSIDLFDTGGTPLVGGIAPGTTVHIRSTVSDPFGSFDITATRITLTDSLGTAQVSAQPMTVYADSLAATKTYEFIYTLPIDAPLGNWSIRVDADEGTEGAVADYGIGTLEVVMPLPNLTLVKSADRARVNSGDVITYTIVSSNSGPGAATAVRVIDNLSPFVSLILDYDGVAPPDQPFDFTPGASGVTLGTPVYYNSGGTFTPDFAAGEDGSVVRWEIPMTGSFSAAADFILRFKVRVK</sequence>
<dbReference type="PANTHER" id="PTHR34819">
    <property type="entry name" value="LARGE CYSTEINE-RICH PERIPLASMIC PROTEIN OMCB"/>
    <property type="match status" value="1"/>
</dbReference>
<dbReference type="Gene3D" id="2.60.40.10">
    <property type="entry name" value="Immunoglobulins"/>
    <property type="match status" value="4"/>
</dbReference>
<name>A0A0M3QG34_9BACT</name>
<gene>
    <name evidence="3" type="ORF">DSOUD_2352</name>
</gene>
<evidence type="ECO:0000256" key="1">
    <source>
        <dbReference type="SAM" id="SignalP"/>
    </source>
</evidence>
<reference evidence="3 4" key="1">
    <citation type="submission" date="2015-07" db="EMBL/GenBank/DDBJ databases">
        <title>Isolation and Genomic Characterization of a Novel Halophilic Metal-Reducing Deltaproteobacterium from the Deep Subsurface.</title>
        <authorList>
            <person name="Badalamenti J.P."/>
            <person name="Summers Z.M."/>
            <person name="Gralnick J.A."/>
            <person name="Bond D.R."/>
        </authorList>
    </citation>
    <scope>NUCLEOTIDE SEQUENCE [LARGE SCALE GENOMIC DNA]</scope>
    <source>
        <strain evidence="3 4">WTL</strain>
    </source>
</reference>
<dbReference type="KEGG" id="des:DSOUD_2352"/>
<feature type="domain" description="DUF11" evidence="2">
    <location>
        <begin position="875"/>
        <end position="1002"/>
    </location>
</feature>
<protein>
    <recommendedName>
        <fullName evidence="2">DUF11 domain-containing protein</fullName>
    </recommendedName>
</protein>
<dbReference type="Gene3D" id="2.60.40.1170">
    <property type="entry name" value="Mu homology domain, subdomain B"/>
    <property type="match status" value="1"/>
</dbReference>
<proteinExistence type="predicted"/>
<dbReference type="InterPro" id="IPR051172">
    <property type="entry name" value="Chlamydia_OmcB"/>
</dbReference>
<feature type="domain" description="DUF11" evidence="2">
    <location>
        <begin position="498"/>
        <end position="613"/>
    </location>
</feature>
<evidence type="ECO:0000313" key="4">
    <source>
        <dbReference type="Proteomes" id="UP000057158"/>
    </source>
</evidence>
<dbReference type="PATRIC" id="fig|1603606.3.peg.2547"/>
<feature type="signal peptide" evidence="1">
    <location>
        <begin position="1"/>
        <end position="34"/>
    </location>
</feature>
<keyword evidence="4" id="KW-1185">Reference proteome</keyword>
<feature type="chain" id="PRO_5005787578" description="DUF11 domain-containing protein" evidence="1">
    <location>
        <begin position="35"/>
        <end position="1678"/>
    </location>
</feature>
<dbReference type="InterPro" id="IPR047589">
    <property type="entry name" value="DUF11_rpt"/>
</dbReference>
<organism evidence="3 4">
    <name type="scientific">Desulfuromonas soudanensis</name>
    <dbReference type="NCBI Taxonomy" id="1603606"/>
    <lineage>
        <taxon>Bacteria</taxon>
        <taxon>Pseudomonadati</taxon>
        <taxon>Thermodesulfobacteriota</taxon>
        <taxon>Desulfuromonadia</taxon>
        <taxon>Desulfuromonadales</taxon>
        <taxon>Desulfuromonadaceae</taxon>
        <taxon>Desulfuromonas</taxon>
    </lineage>
</organism>
<feature type="domain" description="DUF11" evidence="2">
    <location>
        <begin position="1008"/>
        <end position="1122"/>
    </location>
</feature>
<evidence type="ECO:0000259" key="2">
    <source>
        <dbReference type="Pfam" id="PF01345"/>
    </source>
</evidence>
<keyword evidence="1" id="KW-0732">Signal</keyword>
<feature type="domain" description="DUF11" evidence="2">
    <location>
        <begin position="1557"/>
        <end position="1601"/>
    </location>
</feature>
<dbReference type="EMBL" id="CP010802">
    <property type="protein sequence ID" value="ALC17113.1"/>
    <property type="molecule type" value="Genomic_DNA"/>
</dbReference>
<feature type="domain" description="DUF11" evidence="2">
    <location>
        <begin position="377"/>
        <end position="492"/>
    </location>
</feature>
<feature type="domain" description="DUF11" evidence="2">
    <location>
        <begin position="743"/>
        <end position="869"/>
    </location>
</feature>
<dbReference type="Proteomes" id="UP000057158">
    <property type="component" value="Chromosome"/>
</dbReference>
<feature type="domain" description="DUF11" evidence="2">
    <location>
        <begin position="619"/>
        <end position="736"/>
    </location>
</feature>
<dbReference type="Gene3D" id="2.60.40.3080">
    <property type="match status" value="1"/>
</dbReference>
<dbReference type="PANTHER" id="PTHR34819:SF3">
    <property type="entry name" value="CELL SURFACE PROTEIN"/>
    <property type="match status" value="1"/>
</dbReference>
<dbReference type="InterPro" id="IPR013783">
    <property type="entry name" value="Ig-like_fold"/>
</dbReference>
<accession>A0A0M3QG34</accession>